<feature type="non-terminal residue" evidence="1">
    <location>
        <position position="1"/>
    </location>
</feature>
<proteinExistence type="predicted"/>
<dbReference type="SUPFAM" id="SSF88697">
    <property type="entry name" value="PUA domain-like"/>
    <property type="match status" value="1"/>
</dbReference>
<name>A0A9D2EG61_9MICO</name>
<dbReference type="Proteomes" id="UP000824037">
    <property type="component" value="Unassembled WGS sequence"/>
</dbReference>
<dbReference type="Gene3D" id="3.10.400.10">
    <property type="entry name" value="Sulfate adenylyltransferase"/>
    <property type="match status" value="1"/>
</dbReference>
<organism evidence="1 2">
    <name type="scientific">Candidatus Ruania gallistercoris</name>
    <dbReference type="NCBI Taxonomy" id="2838746"/>
    <lineage>
        <taxon>Bacteria</taxon>
        <taxon>Bacillati</taxon>
        <taxon>Actinomycetota</taxon>
        <taxon>Actinomycetes</taxon>
        <taxon>Micrococcales</taxon>
        <taxon>Ruaniaceae</taxon>
        <taxon>Ruania</taxon>
    </lineage>
</organism>
<comment type="caution">
    <text evidence="1">The sequence shown here is derived from an EMBL/GenBank/DDBJ whole genome shotgun (WGS) entry which is preliminary data.</text>
</comment>
<reference evidence="1" key="1">
    <citation type="journal article" date="2021" name="PeerJ">
        <title>Extensive microbial diversity within the chicken gut microbiome revealed by metagenomics and culture.</title>
        <authorList>
            <person name="Gilroy R."/>
            <person name="Ravi A."/>
            <person name="Getino M."/>
            <person name="Pursley I."/>
            <person name="Horton D.L."/>
            <person name="Alikhan N.F."/>
            <person name="Baker D."/>
            <person name="Gharbi K."/>
            <person name="Hall N."/>
            <person name="Watson M."/>
            <person name="Adriaenssens E.M."/>
            <person name="Foster-Nyarko E."/>
            <person name="Jarju S."/>
            <person name="Secka A."/>
            <person name="Antonio M."/>
            <person name="Oren A."/>
            <person name="Chaudhuri R.R."/>
            <person name="La Ragione R."/>
            <person name="Hildebrand F."/>
            <person name="Pallen M.J."/>
        </authorList>
    </citation>
    <scope>NUCLEOTIDE SEQUENCE</scope>
    <source>
        <strain evidence="1">ChiGjej4B4-7305</strain>
    </source>
</reference>
<evidence type="ECO:0000313" key="1">
    <source>
        <dbReference type="EMBL" id="HIZ36805.1"/>
    </source>
</evidence>
<dbReference type="AlphaFoldDB" id="A0A9D2EG61"/>
<gene>
    <name evidence="1" type="ORF">H9815_13605</name>
</gene>
<dbReference type="EMBL" id="DXBY01000234">
    <property type="protein sequence ID" value="HIZ36805.1"/>
    <property type="molecule type" value="Genomic_DNA"/>
</dbReference>
<dbReference type="InterPro" id="IPR015947">
    <property type="entry name" value="PUA-like_sf"/>
</dbReference>
<accession>A0A9D2EG61</accession>
<sequence length="131" mass="14264">EIDVFWQVARVKGRVGMAGLEPVVGQLRRSTLPPPAFAFSADAGEADRFAEEVLAGTRNELTTPRGEFAEEDELPRVGDLAIVLDGGAHPRALIRTVDVTQVEQEGEAVVAERFTLVYPRQGRKVREPAAV</sequence>
<evidence type="ECO:0000313" key="2">
    <source>
        <dbReference type="Proteomes" id="UP000824037"/>
    </source>
</evidence>
<protein>
    <submittedName>
        <fullName evidence="1">Uncharacterized protein</fullName>
    </submittedName>
</protein>
<reference evidence="1" key="2">
    <citation type="submission" date="2021-04" db="EMBL/GenBank/DDBJ databases">
        <authorList>
            <person name="Gilroy R."/>
        </authorList>
    </citation>
    <scope>NUCLEOTIDE SEQUENCE</scope>
    <source>
        <strain evidence="1">ChiGjej4B4-7305</strain>
    </source>
</reference>